<evidence type="ECO:0000313" key="2">
    <source>
        <dbReference type="EMBL" id="RFU79275.1"/>
    </source>
</evidence>
<accession>A0A395NTI1</accession>
<gene>
    <name evidence="2" type="ORF">TARUN_2987</name>
</gene>
<organism evidence="2 3">
    <name type="scientific">Trichoderma arundinaceum</name>
    <dbReference type="NCBI Taxonomy" id="490622"/>
    <lineage>
        <taxon>Eukaryota</taxon>
        <taxon>Fungi</taxon>
        <taxon>Dikarya</taxon>
        <taxon>Ascomycota</taxon>
        <taxon>Pezizomycotina</taxon>
        <taxon>Sordariomycetes</taxon>
        <taxon>Hypocreomycetidae</taxon>
        <taxon>Hypocreales</taxon>
        <taxon>Hypocreaceae</taxon>
        <taxon>Trichoderma</taxon>
    </lineage>
</organism>
<evidence type="ECO:0000256" key="1">
    <source>
        <dbReference type="SAM" id="Coils"/>
    </source>
</evidence>
<keyword evidence="1" id="KW-0175">Coiled coil</keyword>
<keyword evidence="3" id="KW-1185">Reference proteome</keyword>
<protein>
    <submittedName>
        <fullName evidence="2">Uncharacterized protein</fullName>
    </submittedName>
</protein>
<dbReference type="EMBL" id="PXOA01000168">
    <property type="protein sequence ID" value="RFU79275.1"/>
    <property type="molecule type" value="Genomic_DNA"/>
</dbReference>
<feature type="coiled-coil region" evidence="1">
    <location>
        <begin position="212"/>
        <end position="239"/>
    </location>
</feature>
<proteinExistence type="predicted"/>
<dbReference type="OrthoDB" id="10437800at2759"/>
<name>A0A395NTI1_TRIAR</name>
<reference evidence="2 3" key="1">
    <citation type="journal article" date="2018" name="PLoS Pathog.">
        <title>Evolution of structural diversity of trichothecenes, a family of toxins produced by plant pathogenic and entomopathogenic fungi.</title>
        <authorList>
            <person name="Proctor R.H."/>
            <person name="McCormick S.P."/>
            <person name="Kim H.S."/>
            <person name="Cardoza R.E."/>
            <person name="Stanley A.M."/>
            <person name="Lindo L."/>
            <person name="Kelly A."/>
            <person name="Brown D.W."/>
            <person name="Lee T."/>
            <person name="Vaughan M.M."/>
            <person name="Alexander N.J."/>
            <person name="Busman M."/>
            <person name="Gutierrez S."/>
        </authorList>
    </citation>
    <scope>NUCLEOTIDE SEQUENCE [LARGE SCALE GENOMIC DNA]</scope>
    <source>
        <strain evidence="2 3">IBT 40837</strain>
    </source>
</reference>
<sequence length="242" mass="27553">MSSSTSYPFYQDLKTALIALTTSAVNSRCHIQNTFAHLTPSPAIEHTGCWCSHPFYPYPHDYTSCPHTSGGPNSSVVANDAELRSCWHSRAERRTSACHKLFCFDPAVAAAGFMDWFMLPRPFLLGHMELRDEHQRDAILRSLQEYELRCPVDGPSGPNEEKFDVLCRLLVDMRRDGITYEARMASNSWDAERVLAVLKWKGKGFNECLSELVRAMRTAAETRVEREELQRAAARGRQRIRL</sequence>
<dbReference type="Proteomes" id="UP000266272">
    <property type="component" value="Unassembled WGS sequence"/>
</dbReference>
<evidence type="ECO:0000313" key="3">
    <source>
        <dbReference type="Proteomes" id="UP000266272"/>
    </source>
</evidence>
<comment type="caution">
    <text evidence="2">The sequence shown here is derived from an EMBL/GenBank/DDBJ whole genome shotgun (WGS) entry which is preliminary data.</text>
</comment>
<dbReference type="AlphaFoldDB" id="A0A395NTI1"/>